<dbReference type="Proteomes" id="UP000198287">
    <property type="component" value="Unassembled WGS sequence"/>
</dbReference>
<comment type="caution">
    <text evidence="1">The sequence shown here is derived from an EMBL/GenBank/DDBJ whole genome shotgun (WGS) entry which is preliminary data.</text>
</comment>
<protein>
    <recommendedName>
        <fullName evidence="3">ER-bound oxygenase mpaB/mpaB'/Rubber oxygenase catalytic domain-containing protein</fullName>
    </recommendedName>
</protein>
<sequence>MDSSVQHLISGLYLDMKTWRGGNATELYPPWMNPHVVSRGQQFALEHVTGVVLSAFYGLTMLFAFPQISDILIFTENSDTRPRAGRLYAATMLQVFLWMRRGFQMYPAWTLKSLLNVHLIHGRVAENVAAALAQGTFRHRVESIVQNGKINSGLWAAFQTDLDQSGIPQIMRIIPKELQRGNHVHVPMNQFVHAMTQWAFFAVLATNPEKTLVFNSKREGLLDFVHLWAVLGHAMGLEDDFNIALLPHTQYPRRFQLERMQSYLSEIKSTYFIPMLFNLQKENKILMEAFIQATSDILGNPEFLTDPEFLLRGILRDVVGIPIPNLEARRRFRPVSSYSLDWLVQVGSRLPHILFSNWNKIFSPFAARTHFQIGFKYFGLLYSSDESIAKYCFVT</sequence>
<proteinExistence type="predicted"/>
<keyword evidence="2" id="KW-1185">Reference proteome</keyword>
<evidence type="ECO:0000313" key="2">
    <source>
        <dbReference type="Proteomes" id="UP000198287"/>
    </source>
</evidence>
<name>A0A226EID2_FOLCA</name>
<accession>A0A226EID2</accession>
<organism evidence="1 2">
    <name type="scientific">Folsomia candida</name>
    <name type="common">Springtail</name>
    <dbReference type="NCBI Taxonomy" id="158441"/>
    <lineage>
        <taxon>Eukaryota</taxon>
        <taxon>Metazoa</taxon>
        <taxon>Ecdysozoa</taxon>
        <taxon>Arthropoda</taxon>
        <taxon>Hexapoda</taxon>
        <taxon>Collembola</taxon>
        <taxon>Entomobryomorpha</taxon>
        <taxon>Isotomoidea</taxon>
        <taxon>Isotomidae</taxon>
        <taxon>Proisotominae</taxon>
        <taxon>Folsomia</taxon>
    </lineage>
</organism>
<evidence type="ECO:0008006" key="3">
    <source>
        <dbReference type="Google" id="ProtNLM"/>
    </source>
</evidence>
<dbReference type="PANTHER" id="PTHR37159:SF1">
    <property type="entry name" value="GH11867P"/>
    <property type="match status" value="1"/>
</dbReference>
<gene>
    <name evidence="1" type="ORF">Fcan01_08846</name>
</gene>
<dbReference type="OrthoDB" id="6361347at2759"/>
<dbReference type="PANTHER" id="PTHR37159">
    <property type="entry name" value="GH11867P"/>
    <property type="match status" value="1"/>
</dbReference>
<reference evidence="1 2" key="1">
    <citation type="submission" date="2015-12" db="EMBL/GenBank/DDBJ databases">
        <title>The genome of Folsomia candida.</title>
        <authorList>
            <person name="Faddeeva A."/>
            <person name="Derks M.F."/>
            <person name="Anvar Y."/>
            <person name="Smit S."/>
            <person name="Van Straalen N."/>
            <person name="Roelofs D."/>
        </authorList>
    </citation>
    <scope>NUCLEOTIDE SEQUENCE [LARGE SCALE GENOMIC DNA]</scope>
    <source>
        <strain evidence="1 2">VU population</strain>
        <tissue evidence="1">Whole body</tissue>
    </source>
</reference>
<dbReference type="AlphaFoldDB" id="A0A226EID2"/>
<dbReference type="EMBL" id="LNIX01000004">
    <property type="protein sequence ID" value="OXA56511.1"/>
    <property type="molecule type" value="Genomic_DNA"/>
</dbReference>
<evidence type="ECO:0000313" key="1">
    <source>
        <dbReference type="EMBL" id="OXA56511.1"/>
    </source>
</evidence>